<reference evidence="2 3" key="1">
    <citation type="submission" date="2024-10" db="EMBL/GenBank/DDBJ databases">
        <authorList>
            <person name="Kim D."/>
        </authorList>
    </citation>
    <scope>NUCLEOTIDE SEQUENCE [LARGE SCALE GENOMIC DNA]</scope>
    <source>
        <strain evidence="2">Taebaek</strain>
    </source>
</reference>
<feature type="region of interest" description="Disordered" evidence="1">
    <location>
        <begin position="43"/>
        <end position="69"/>
    </location>
</feature>
<evidence type="ECO:0000313" key="3">
    <source>
        <dbReference type="Proteomes" id="UP001620645"/>
    </source>
</evidence>
<accession>A0ABD2HXU6</accession>
<protein>
    <submittedName>
        <fullName evidence="2">Uncharacterized protein</fullName>
    </submittedName>
</protein>
<evidence type="ECO:0000256" key="1">
    <source>
        <dbReference type="SAM" id="MobiDB-lite"/>
    </source>
</evidence>
<sequence>MDHLSSSAIGAFVAPPVSTGAAPSSPCHRQLPLQLSSACSTSMTSWNSAGTARGTRPQTSATPLPHPTAMYAPGTTAAACSSSTMAELFVDTMVTVNENDW</sequence>
<comment type="caution">
    <text evidence="2">The sequence shown here is derived from an EMBL/GenBank/DDBJ whole genome shotgun (WGS) entry which is preliminary data.</text>
</comment>
<name>A0ABD2HXU6_HETSC</name>
<keyword evidence="3" id="KW-1185">Reference proteome</keyword>
<proteinExistence type="predicted"/>
<gene>
    <name evidence="2" type="ORF">niasHS_015994</name>
</gene>
<dbReference type="Proteomes" id="UP001620645">
    <property type="component" value="Unassembled WGS sequence"/>
</dbReference>
<organism evidence="2 3">
    <name type="scientific">Heterodera schachtii</name>
    <name type="common">Sugarbeet cyst nematode worm</name>
    <name type="synonym">Tylenchus schachtii</name>
    <dbReference type="NCBI Taxonomy" id="97005"/>
    <lineage>
        <taxon>Eukaryota</taxon>
        <taxon>Metazoa</taxon>
        <taxon>Ecdysozoa</taxon>
        <taxon>Nematoda</taxon>
        <taxon>Chromadorea</taxon>
        <taxon>Rhabditida</taxon>
        <taxon>Tylenchina</taxon>
        <taxon>Tylenchomorpha</taxon>
        <taxon>Tylenchoidea</taxon>
        <taxon>Heteroderidae</taxon>
        <taxon>Heteroderinae</taxon>
        <taxon>Heterodera</taxon>
    </lineage>
</organism>
<dbReference type="EMBL" id="JBICCN010000427">
    <property type="protein sequence ID" value="KAL3069760.1"/>
    <property type="molecule type" value="Genomic_DNA"/>
</dbReference>
<feature type="compositionally biased region" description="Polar residues" evidence="1">
    <location>
        <begin position="43"/>
        <end position="62"/>
    </location>
</feature>
<evidence type="ECO:0000313" key="2">
    <source>
        <dbReference type="EMBL" id="KAL3069760.1"/>
    </source>
</evidence>
<dbReference type="AlphaFoldDB" id="A0ABD2HXU6"/>